<protein>
    <submittedName>
        <fullName evidence="1">Uncharacterized protein</fullName>
    </submittedName>
</protein>
<evidence type="ECO:0000313" key="1">
    <source>
        <dbReference type="EMBL" id="MBB4034124.1"/>
    </source>
</evidence>
<dbReference type="Proteomes" id="UP000555103">
    <property type="component" value="Unassembled WGS sequence"/>
</dbReference>
<keyword evidence="2" id="KW-1185">Reference proteome</keyword>
<dbReference type="EMBL" id="JACIEP010000001">
    <property type="protein sequence ID" value="MBB4034124.1"/>
    <property type="molecule type" value="Genomic_DNA"/>
</dbReference>
<evidence type="ECO:0000313" key="2">
    <source>
        <dbReference type="Proteomes" id="UP000555103"/>
    </source>
</evidence>
<dbReference type="AlphaFoldDB" id="A0A840CL28"/>
<sequence length="58" mass="6606">MIGGNHNLTVSVLNSSSKILNIRFISISYSVFQDSIIYSIFSPFSLPFFMNNYLPKKN</sequence>
<reference evidence="1 2" key="1">
    <citation type="submission" date="2020-08" db="EMBL/GenBank/DDBJ databases">
        <title>Genomic Encyclopedia of Type Strains, Phase IV (KMG-IV): sequencing the most valuable type-strain genomes for metagenomic binning, comparative biology and taxonomic classification.</title>
        <authorList>
            <person name="Goeker M."/>
        </authorList>
    </citation>
    <scope>NUCLEOTIDE SEQUENCE [LARGE SCALE GENOMIC DNA]</scope>
    <source>
        <strain evidence="1 2">DSM 104969</strain>
    </source>
</reference>
<gene>
    <name evidence="1" type="ORF">GGR21_000009</name>
</gene>
<comment type="caution">
    <text evidence="1">The sequence shown here is derived from an EMBL/GenBank/DDBJ whole genome shotgun (WGS) entry which is preliminary data.</text>
</comment>
<accession>A0A840CL28</accession>
<name>A0A840CL28_9BACT</name>
<proteinExistence type="predicted"/>
<organism evidence="1 2">
    <name type="scientific">Dysgonomonas hofstadii</name>
    <dbReference type="NCBI Taxonomy" id="637886"/>
    <lineage>
        <taxon>Bacteria</taxon>
        <taxon>Pseudomonadati</taxon>
        <taxon>Bacteroidota</taxon>
        <taxon>Bacteroidia</taxon>
        <taxon>Bacteroidales</taxon>
        <taxon>Dysgonomonadaceae</taxon>
        <taxon>Dysgonomonas</taxon>
    </lineage>
</organism>